<reference evidence="1 2" key="1">
    <citation type="submission" date="2017-09" db="EMBL/GenBank/DDBJ databases">
        <title>Depth-based differentiation of microbial function through sediment-hosted aquifers and enrichment of novel symbionts in the deep terrestrial subsurface.</title>
        <authorList>
            <person name="Probst A.J."/>
            <person name="Ladd B."/>
            <person name="Jarett J.K."/>
            <person name="Geller-Mcgrath D.E."/>
            <person name="Sieber C.M."/>
            <person name="Emerson J.B."/>
            <person name="Anantharaman K."/>
            <person name="Thomas B.C."/>
            <person name="Malmstrom R."/>
            <person name="Stieglmeier M."/>
            <person name="Klingl A."/>
            <person name="Woyke T."/>
            <person name="Ryan C.M."/>
            <person name="Banfield J.F."/>
        </authorList>
    </citation>
    <scope>NUCLEOTIDE SEQUENCE [LARGE SCALE GENOMIC DNA]</scope>
    <source>
        <strain evidence="1">CG23_combo_of_CG06-09_8_20_14_all_41_10</strain>
    </source>
</reference>
<organism evidence="1 2">
    <name type="scientific">Candidatus Sherwoodlollariibacterium unditelluris</name>
    <dbReference type="NCBI Taxonomy" id="1974757"/>
    <lineage>
        <taxon>Bacteria</taxon>
        <taxon>Pseudomonadati</taxon>
        <taxon>Candidatus Omnitrophota</taxon>
        <taxon>Candidatus Sherwoodlollariibacterium</taxon>
    </lineage>
</organism>
<feature type="non-terminal residue" evidence="1">
    <location>
        <position position="1"/>
    </location>
</feature>
<sequence length="393" mass="46028">SDGRALAQKWQSQEWLGLNNDERIMMECRFNCRATVLEIQKVLDHQRMECIDLLEPEKGSFILIDRATAARSVRFTRMLTWLAHYPHFSRIANNGVELSDIVFAEFMVSLRDAFRKEGRRHKELTIKDYLSESFGVFGSLIYDLSREKSIAALERMDLHQCKALYKITGNFADIKAVLDKYPEFEPRERHPDEQDTPGVYYYSWLRRGQSKALEKNMPAHFRHGQEKDEGVGTIGNIRLFPDKLIVEAFTKQKHSFAKRMVKKFFAENLLLQNEAVVDLAKQQAGKMEDDYESYAQEIISNKEENDPKEIPPEIERELMQKFYKRHYTIFLDDKIPALDEMTPRAAAVDPQMRPRLIELMKQHLKGIEQQNKHRGLDLNIDWVLDELSLSELK</sequence>
<gene>
    <name evidence="1" type="ORF">COX41_02430</name>
</gene>
<protein>
    <submittedName>
        <fullName evidence="1">Uncharacterized protein</fullName>
    </submittedName>
</protein>
<accession>A0A2G9YJW9</accession>
<name>A0A2G9YJW9_9BACT</name>
<evidence type="ECO:0000313" key="2">
    <source>
        <dbReference type="Proteomes" id="UP000231292"/>
    </source>
</evidence>
<dbReference type="EMBL" id="PCRK01000052">
    <property type="protein sequence ID" value="PIP19525.1"/>
    <property type="molecule type" value="Genomic_DNA"/>
</dbReference>
<comment type="caution">
    <text evidence="1">The sequence shown here is derived from an EMBL/GenBank/DDBJ whole genome shotgun (WGS) entry which is preliminary data.</text>
</comment>
<proteinExistence type="predicted"/>
<dbReference type="AlphaFoldDB" id="A0A2G9YJW9"/>
<dbReference type="Proteomes" id="UP000231292">
    <property type="component" value="Unassembled WGS sequence"/>
</dbReference>
<evidence type="ECO:0000313" key="1">
    <source>
        <dbReference type="EMBL" id="PIP19525.1"/>
    </source>
</evidence>